<evidence type="ECO:0000313" key="1">
    <source>
        <dbReference type="EMBL" id="GIY88921.1"/>
    </source>
</evidence>
<evidence type="ECO:0000313" key="2">
    <source>
        <dbReference type="Proteomes" id="UP001054945"/>
    </source>
</evidence>
<proteinExistence type="predicted"/>
<comment type="caution">
    <text evidence="1">The sequence shown here is derived from an EMBL/GenBank/DDBJ whole genome shotgun (WGS) entry which is preliminary data.</text>
</comment>
<organism evidence="1 2">
    <name type="scientific">Caerostris extrusa</name>
    <name type="common">Bark spider</name>
    <name type="synonym">Caerostris bankana</name>
    <dbReference type="NCBI Taxonomy" id="172846"/>
    <lineage>
        <taxon>Eukaryota</taxon>
        <taxon>Metazoa</taxon>
        <taxon>Ecdysozoa</taxon>
        <taxon>Arthropoda</taxon>
        <taxon>Chelicerata</taxon>
        <taxon>Arachnida</taxon>
        <taxon>Araneae</taxon>
        <taxon>Araneomorphae</taxon>
        <taxon>Entelegynae</taxon>
        <taxon>Araneoidea</taxon>
        <taxon>Araneidae</taxon>
        <taxon>Caerostris</taxon>
    </lineage>
</organism>
<sequence length="112" mass="12894">MSNTLTKLEFSLSKHDSSNGPQGFVFQYSKLLQNTYKATKISKHPLHLNLQNAFFSTQNKLSPEIFENRALPATKVTAQKRMTSESRNHCRYCETLLSGIEEEKKKERNRTA</sequence>
<dbReference type="EMBL" id="BPLR01017122">
    <property type="protein sequence ID" value="GIY88921.1"/>
    <property type="molecule type" value="Genomic_DNA"/>
</dbReference>
<gene>
    <name evidence="1" type="ORF">CEXT_278021</name>
</gene>
<reference evidence="1 2" key="1">
    <citation type="submission" date="2021-06" db="EMBL/GenBank/DDBJ databases">
        <title>Caerostris extrusa draft genome.</title>
        <authorList>
            <person name="Kono N."/>
            <person name="Arakawa K."/>
        </authorList>
    </citation>
    <scope>NUCLEOTIDE SEQUENCE [LARGE SCALE GENOMIC DNA]</scope>
</reference>
<dbReference type="AlphaFoldDB" id="A0AAV4X4G5"/>
<keyword evidence="2" id="KW-1185">Reference proteome</keyword>
<accession>A0AAV4X4G5</accession>
<protein>
    <submittedName>
        <fullName evidence="1">Uncharacterized protein</fullName>
    </submittedName>
</protein>
<name>A0AAV4X4G5_CAEEX</name>
<dbReference type="Proteomes" id="UP001054945">
    <property type="component" value="Unassembled WGS sequence"/>
</dbReference>